<evidence type="ECO:0008006" key="16">
    <source>
        <dbReference type="Google" id="ProtNLM"/>
    </source>
</evidence>
<dbReference type="Proteomes" id="UP000271241">
    <property type="component" value="Unassembled WGS sequence"/>
</dbReference>
<evidence type="ECO:0000256" key="2">
    <source>
        <dbReference type="ARBA" id="ARBA00005377"/>
    </source>
</evidence>
<dbReference type="Pfam" id="PF03694">
    <property type="entry name" value="Erg28"/>
    <property type="match status" value="1"/>
</dbReference>
<reference evidence="15" key="1">
    <citation type="journal article" date="2018" name="Nat. Microbiol.">
        <title>Leveraging single-cell genomics to expand the fungal tree of life.</title>
        <authorList>
            <person name="Ahrendt S.R."/>
            <person name="Quandt C.A."/>
            <person name="Ciobanu D."/>
            <person name="Clum A."/>
            <person name="Salamov A."/>
            <person name="Andreopoulos B."/>
            <person name="Cheng J.F."/>
            <person name="Woyke T."/>
            <person name="Pelin A."/>
            <person name="Henrissat B."/>
            <person name="Reynolds N.K."/>
            <person name="Benny G.L."/>
            <person name="Smith M.E."/>
            <person name="James T.Y."/>
            <person name="Grigoriev I.V."/>
        </authorList>
    </citation>
    <scope>NUCLEOTIDE SEQUENCE [LARGE SCALE GENOMIC DNA]</scope>
    <source>
        <strain evidence="15">RSA 1356</strain>
    </source>
</reference>
<sequence length="135" mass="15038">MFAYLPSLQHGWLPAWMLLVSVTSFGNSLQCFLSGRKVSARVYNGKPTEVTELASRFFAAWTTASAFIRLYAAYHITNGPIYDLAWWSYVIALGHYVSEVFVFGSATLRGPAAAPYVVATKSLLWMTLQRANYLG</sequence>
<evidence type="ECO:0000256" key="4">
    <source>
        <dbReference type="ARBA" id="ARBA00022692"/>
    </source>
</evidence>
<evidence type="ECO:0000256" key="5">
    <source>
        <dbReference type="ARBA" id="ARBA00022824"/>
    </source>
</evidence>
<dbReference type="GO" id="GO:0005789">
    <property type="term" value="C:endoplasmic reticulum membrane"/>
    <property type="evidence" value="ECO:0007669"/>
    <property type="project" value="UniProtKB-SubCell"/>
</dbReference>
<dbReference type="InterPro" id="IPR005352">
    <property type="entry name" value="Erg28"/>
</dbReference>
<keyword evidence="5" id="KW-0256">Endoplasmic reticulum</keyword>
<evidence type="ECO:0000313" key="15">
    <source>
        <dbReference type="Proteomes" id="UP000271241"/>
    </source>
</evidence>
<dbReference type="EMBL" id="KZ992657">
    <property type="protein sequence ID" value="RKP07922.1"/>
    <property type="molecule type" value="Genomic_DNA"/>
</dbReference>
<evidence type="ECO:0000256" key="10">
    <source>
        <dbReference type="ARBA" id="ARBA00023136"/>
    </source>
</evidence>
<evidence type="ECO:0000256" key="11">
    <source>
        <dbReference type="ARBA" id="ARBA00023166"/>
    </source>
</evidence>
<keyword evidence="4 13" id="KW-0812">Transmembrane</keyword>
<keyword evidence="10 13" id="KW-0472">Membrane</keyword>
<feature type="transmembrane region" description="Helical" evidence="13">
    <location>
        <begin position="84"/>
        <end position="103"/>
    </location>
</feature>
<evidence type="ECO:0000256" key="8">
    <source>
        <dbReference type="ARBA" id="ARBA00023011"/>
    </source>
</evidence>
<feature type="transmembrane region" description="Helical" evidence="13">
    <location>
        <begin position="12"/>
        <end position="33"/>
    </location>
</feature>
<evidence type="ECO:0000256" key="6">
    <source>
        <dbReference type="ARBA" id="ARBA00022955"/>
    </source>
</evidence>
<evidence type="ECO:0000256" key="9">
    <source>
        <dbReference type="ARBA" id="ARBA00023098"/>
    </source>
</evidence>
<evidence type="ECO:0000256" key="13">
    <source>
        <dbReference type="SAM" id="Phobius"/>
    </source>
</evidence>
<evidence type="ECO:0000256" key="12">
    <source>
        <dbReference type="ARBA" id="ARBA00023221"/>
    </source>
</evidence>
<comment type="similarity">
    <text evidence="2">Belongs to the ERG28 family.</text>
</comment>
<keyword evidence="12" id="KW-0753">Steroid metabolism</keyword>
<accession>A0A4P9XPV4</accession>
<dbReference type="GO" id="GO:0030674">
    <property type="term" value="F:protein-macromolecule adaptor activity"/>
    <property type="evidence" value="ECO:0007669"/>
    <property type="project" value="TreeGrafter"/>
</dbReference>
<evidence type="ECO:0000256" key="1">
    <source>
        <dbReference type="ARBA" id="ARBA00004477"/>
    </source>
</evidence>
<keyword evidence="7 13" id="KW-1133">Transmembrane helix</keyword>
<name>A0A4P9XPV4_9FUNG</name>
<keyword evidence="11" id="KW-1207">Sterol metabolism</keyword>
<feature type="transmembrane region" description="Helical" evidence="13">
    <location>
        <begin position="53"/>
        <end position="72"/>
    </location>
</feature>
<dbReference type="OrthoDB" id="6485510at2759"/>
<dbReference type="STRING" id="78915.A0A4P9XPV4"/>
<protein>
    <recommendedName>
        <fullName evidence="16">Erg28-like protein</fullName>
    </recommendedName>
</protein>
<dbReference type="PANTHER" id="PTHR15451:SF19">
    <property type="entry name" value="ERGOSTEROL BIOSYNTHETIC PROTEIN 28 HOMOLOG"/>
    <property type="match status" value="1"/>
</dbReference>
<keyword evidence="9" id="KW-0443">Lipid metabolism</keyword>
<proteinExistence type="inferred from homology"/>
<dbReference type="GO" id="GO:0016126">
    <property type="term" value="P:sterol biosynthetic process"/>
    <property type="evidence" value="ECO:0007669"/>
    <property type="project" value="UniProtKB-KW"/>
</dbReference>
<evidence type="ECO:0000313" key="14">
    <source>
        <dbReference type="EMBL" id="RKP07922.1"/>
    </source>
</evidence>
<evidence type="ECO:0000256" key="7">
    <source>
        <dbReference type="ARBA" id="ARBA00022989"/>
    </source>
</evidence>
<keyword evidence="8" id="KW-0756">Sterol biosynthesis</keyword>
<dbReference type="AlphaFoldDB" id="A0A4P9XPV4"/>
<organism evidence="14 15">
    <name type="scientific">Thamnocephalis sphaerospora</name>
    <dbReference type="NCBI Taxonomy" id="78915"/>
    <lineage>
        <taxon>Eukaryota</taxon>
        <taxon>Fungi</taxon>
        <taxon>Fungi incertae sedis</taxon>
        <taxon>Zoopagomycota</taxon>
        <taxon>Zoopagomycotina</taxon>
        <taxon>Zoopagomycetes</taxon>
        <taxon>Zoopagales</taxon>
        <taxon>Sigmoideomycetaceae</taxon>
        <taxon>Thamnocephalis</taxon>
    </lineage>
</organism>
<dbReference type="PANTHER" id="PTHR15451">
    <property type="entry name" value="ERGOSTEROL BIOSYNTHETIC PROTEIN 28-RELATED"/>
    <property type="match status" value="1"/>
</dbReference>
<evidence type="ECO:0000256" key="3">
    <source>
        <dbReference type="ARBA" id="ARBA00022516"/>
    </source>
</evidence>
<keyword evidence="6" id="KW-0752">Steroid biosynthesis</keyword>
<comment type="subcellular location">
    <subcellularLocation>
        <location evidence="1">Endoplasmic reticulum membrane</location>
        <topology evidence="1">Multi-pass membrane protein</topology>
    </subcellularLocation>
</comment>
<keyword evidence="15" id="KW-1185">Reference proteome</keyword>
<gene>
    <name evidence="14" type="ORF">THASP1DRAFT_23995</name>
</gene>
<keyword evidence="3" id="KW-0444">Lipid biosynthesis</keyword>